<keyword evidence="1" id="KW-0805">Transcription regulation</keyword>
<evidence type="ECO:0000313" key="5">
    <source>
        <dbReference type="EMBL" id="SDI68227.1"/>
    </source>
</evidence>
<dbReference type="InterPro" id="IPR028082">
    <property type="entry name" value="Peripla_BP_I"/>
</dbReference>
<evidence type="ECO:0000259" key="4">
    <source>
        <dbReference type="PROSITE" id="PS50932"/>
    </source>
</evidence>
<dbReference type="GO" id="GO:0003700">
    <property type="term" value="F:DNA-binding transcription factor activity"/>
    <property type="evidence" value="ECO:0007669"/>
    <property type="project" value="TreeGrafter"/>
</dbReference>
<keyword evidence="2" id="KW-0238">DNA-binding</keyword>
<organism evidence="5 6">
    <name type="scientific">Natribacillus halophilus</name>
    <dbReference type="NCBI Taxonomy" id="549003"/>
    <lineage>
        <taxon>Bacteria</taxon>
        <taxon>Bacillati</taxon>
        <taxon>Bacillota</taxon>
        <taxon>Bacilli</taxon>
        <taxon>Bacillales</taxon>
        <taxon>Bacillaceae</taxon>
        <taxon>Natribacillus</taxon>
    </lineage>
</organism>
<dbReference type="SUPFAM" id="SSF47413">
    <property type="entry name" value="lambda repressor-like DNA-binding domains"/>
    <property type="match status" value="1"/>
</dbReference>
<dbReference type="Gene3D" id="1.10.260.40">
    <property type="entry name" value="lambda repressor-like DNA-binding domains"/>
    <property type="match status" value="1"/>
</dbReference>
<dbReference type="Pfam" id="PF00532">
    <property type="entry name" value="Peripla_BP_1"/>
    <property type="match status" value="1"/>
</dbReference>
<dbReference type="AlphaFoldDB" id="A0A1G8MK17"/>
<accession>A0A1G8MK17</accession>
<dbReference type="CDD" id="cd06267">
    <property type="entry name" value="PBP1_LacI_sugar_binding-like"/>
    <property type="match status" value="1"/>
</dbReference>
<gene>
    <name evidence="5" type="ORF">SAMN04488123_104203</name>
</gene>
<dbReference type="PANTHER" id="PTHR30146:SF109">
    <property type="entry name" value="HTH-TYPE TRANSCRIPTIONAL REGULATOR GALS"/>
    <property type="match status" value="1"/>
</dbReference>
<dbReference type="GO" id="GO:0000976">
    <property type="term" value="F:transcription cis-regulatory region binding"/>
    <property type="evidence" value="ECO:0007669"/>
    <property type="project" value="TreeGrafter"/>
</dbReference>
<dbReference type="PRINTS" id="PR00036">
    <property type="entry name" value="HTHLACI"/>
</dbReference>
<feature type="domain" description="HTH lacI-type" evidence="4">
    <location>
        <begin position="2"/>
        <end position="56"/>
    </location>
</feature>
<reference evidence="5 6" key="1">
    <citation type="submission" date="2016-10" db="EMBL/GenBank/DDBJ databases">
        <authorList>
            <person name="de Groot N.N."/>
        </authorList>
    </citation>
    <scope>NUCLEOTIDE SEQUENCE [LARGE SCALE GENOMIC DNA]</scope>
    <source>
        <strain evidence="5 6">DSM 21771</strain>
    </source>
</reference>
<dbReference type="OrthoDB" id="9796186at2"/>
<dbReference type="InterPro" id="IPR010982">
    <property type="entry name" value="Lambda_DNA-bd_dom_sf"/>
</dbReference>
<proteinExistence type="predicted"/>
<evidence type="ECO:0000256" key="1">
    <source>
        <dbReference type="ARBA" id="ARBA00023015"/>
    </source>
</evidence>
<dbReference type="InterPro" id="IPR000843">
    <property type="entry name" value="HTH_LacI"/>
</dbReference>
<dbReference type="SUPFAM" id="SSF53822">
    <property type="entry name" value="Periplasmic binding protein-like I"/>
    <property type="match status" value="1"/>
</dbReference>
<dbReference type="CDD" id="cd01392">
    <property type="entry name" value="HTH_LacI"/>
    <property type="match status" value="1"/>
</dbReference>
<name>A0A1G8MK17_9BACI</name>
<evidence type="ECO:0000256" key="2">
    <source>
        <dbReference type="ARBA" id="ARBA00023125"/>
    </source>
</evidence>
<evidence type="ECO:0000313" key="6">
    <source>
        <dbReference type="Proteomes" id="UP000198853"/>
    </source>
</evidence>
<evidence type="ECO:0000256" key="3">
    <source>
        <dbReference type="ARBA" id="ARBA00023163"/>
    </source>
</evidence>
<sequence length="335" mass="37803">MTSIKEVAKKAGVSTATVSAVINQNKYVSEELRLRIEDSIEELNYRPNRVARRLKGKKTNLIGVTVTELTNPFYPNMLKGIENLAYQQNYNLILSTTGDDEDKEYRLLESMLNQGVDGIILSTVDNHESNTLKLVEDENIPYILINRAPAHYNHSMVCVDSIKVGETATEKLIQLGHERISFVGGKRQNSFDREKGFRKAMNHHGLKIDESLIIDGDYDSNKTYKIAKKLYELPKDIRPTAIFAASDMMAFAVARGYLDNGAKIPEEISIIGADNIPFSKDFRIPLTTVDVQSRNIGRRGFELLNELIKNKGNYSHQQILLDPKLIERSSTLSIL</sequence>
<protein>
    <submittedName>
        <fullName evidence="5">Transcriptional regulator, LacI family</fullName>
    </submittedName>
</protein>
<dbReference type="PANTHER" id="PTHR30146">
    <property type="entry name" value="LACI-RELATED TRANSCRIPTIONAL REPRESSOR"/>
    <property type="match status" value="1"/>
</dbReference>
<dbReference type="Gene3D" id="3.40.50.2300">
    <property type="match status" value="2"/>
</dbReference>
<dbReference type="InterPro" id="IPR001761">
    <property type="entry name" value="Peripla_BP/Lac1_sug-bd_dom"/>
</dbReference>
<dbReference type="PROSITE" id="PS00356">
    <property type="entry name" value="HTH_LACI_1"/>
    <property type="match status" value="1"/>
</dbReference>
<dbReference type="PROSITE" id="PS50932">
    <property type="entry name" value="HTH_LACI_2"/>
    <property type="match status" value="1"/>
</dbReference>
<dbReference type="Pfam" id="PF00356">
    <property type="entry name" value="LacI"/>
    <property type="match status" value="1"/>
</dbReference>
<dbReference type="EMBL" id="FNEN01000004">
    <property type="protein sequence ID" value="SDI68227.1"/>
    <property type="molecule type" value="Genomic_DNA"/>
</dbReference>
<dbReference type="Proteomes" id="UP000198853">
    <property type="component" value="Unassembled WGS sequence"/>
</dbReference>
<keyword evidence="3" id="KW-0804">Transcription</keyword>
<keyword evidence="6" id="KW-1185">Reference proteome</keyword>
<dbReference type="SMART" id="SM00354">
    <property type="entry name" value="HTH_LACI"/>
    <property type="match status" value="1"/>
</dbReference>